<comment type="caution">
    <text evidence="1">The sequence shown here is derived from an EMBL/GenBank/DDBJ whole genome shotgun (WGS) entry which is preliminary data.</text>
</comment>
<evidence type="ECO:0000313" key="2">
    <source>
        <dbReference type="Proteomes" id="UP001190700"/>
    </source>
</evidence>
<organism evidence="1 2">
    <name type="scientific">Cymbomonas tetramitiformis</name>
    <dbReference type="NCBI Taxonomy" id="36881"/>
    <lineage>
        <taxon>Eukaryota</taxon>
        <taxon>Viridiplantae</taxon>
        <taxon>Chlorophyta</taxon>
        <taxon>Pyramimonadophyceae</taxon>
        <taxon>Pyramimonadales</taxon>
        <taxon>Pyramimonadaceae</taxon>
        <taxon>Cymbomonas</taxon>
    </lineage>
</organism>
<dbReference type="AlphaFoldDB" id="A0AAE0L3J5"/>
<dbReference type="Proteomes" id="UP001190700">
    <property type="component" value="Unassembled WGS sequence"/>
</dbReference>
<protein>
    <submittedName>
        <fullName evidence="1">Uncharacterized protein</fullName>
    </submittedName>
</protein>
<proteinExistence type="predicted"/>
<name>A0AAE0L3J5_9CHLO</name>
<accession>A0AAE0L3J5</accession>
<gene>
    <name evidence="1" type="ORF">CYMTET_21145</name>
</gene>
<reference evidence="1 2" key="1">
    <citation type="journal article" date="2015" name="Genome Biol. Evol.">
        <title>Comparative Genomics of a Bacterivorous Green Alga Reveals Evolutionary Causalities and Consequences of Phago-Mixotrophic Mode of Nutrition.</title>
        <authorList>
            <person name="Burns J.A."/>
            <person name="Paasch A."/>
            <person name="Narechania A."/>
            <person name="Kim E."/>
        </authorList>
    </citation>
    <scope>NUCLEOTIDE SEQUENCE [LARGE SCALE GENOMIC DNA]</scope>
    <source>
        <strain evidence="1 2">PLY_AMNH</strain>
    </source>
</reference>
<evidence type="ECO:0000313" key="1">
    <source>
        <dbReference type="EMBL" id="KAK3270455.1"/>
    </source>
</evidence>
<keyword evidence="2" id="KW-1185">Reference proteome</keyword>
<dbReference type="EMBL" id="LGRX02010381">
    <property type="protein sequence ID" value="KAK3270455.1"/>
    <property type="molecule type" value="Genomic_DNA"/>
</dbReference>
<sequence>MGGFTVGGVAGGISAAACKHVREDAPPAPPPAAITHVYPEASDAGDMMPVDPMHAHEPDLCFADRIAQMGGLSITAEGAGIVTPLAL</sequence>